<dbReference type="InterPro" id="IPR050855">
    <property type="entry name" value="NDM-1-like"/>
</dbReference>
<dbReference type="PANTHER" id="PTHR42951">
    <property type="entry name" value="METALLO-BETA-LACTAMASE DOMAIN-CONTAINING"/>
    <property type="match status" value="1"/>
</dbReference>
<dbReference type="EMBL" id="BAAANN010000009">
    <property type="protein sequence ID" value="GAA1956331.1"/>
    <property type="molecule type" value="Genomic_DNA"/>
</dbReference>
<proteinExistence type="predicted"/>
<comment type="caution">
    <text evidence="3">The sequence shown here is derived from an EMBL/GenBank/DDBJ whole genome shotgun (WGS) entry which is preliminary data.</text>
</comment>
<feature type="domain" description="Metallo-beta-lactamase" evidence="2">
    <location>
        <begin position="63"/>
        <end position="247"/>
    </location>
</feature>
<evidence type="ECO:0000259" key="2">
    <source>
        <dbReference type="SMART" id="SM00849"/>
    </source>
</evidence>
<feature type="region of interest" description="Disordered" evidence="1">
    <location>
        <begin position="1"/>
        <end position="35"/>
    </location>
</feature>
<dbReference type="CDD" id="cd16282">
    <property type="entry name" value="metallo-hydrolase-like_MBL-fold"/>
    <property type="match status" value="1"/>
</dbReference>
<dbReference type="SUPFAM" id="SSF56281">
    <property type="entry name" value="Metallo-hydrolase/oxidoreductase"/>
    <property type="match status" value="1"/>
</dbReference>
<accession>A0ABN2QPZ8</accession>
<name>A0ABN2QPZ8_9PSEU</name>
<organism evidence="3 4">
    <name type="scientific">Amycolatopsis minnesotensis</name>
    <dbReference type="NCBI Taxonomy" id="337894"/>
    <lineage>
        <taxon>Bacteria</taxon>
        <taxon>Bacillati</taxon>
        <taxon>Actinomycetota</taxon>
        <taxon>Actinomycetes</taxon>
        <taxon>Pseudonocardiales</taxon>
        <taxon>Pseudonocardiaceae</taxon>
        <taxon>Amycolatopsis</taxon>
    </lineage>
</organism>
<dbReference type="SMART" id="SM00849">
    <property type="entry name" value="Lactamase_B"/>
    <property type="match status" value="1"/>
</dbReference>
<dbReference type="InterPro" id="IPR001279">
    <property type="entry name" value="Metallo-B-lactamas"/>
</dbReference>
<dbReference type="Proteomes" id="UP001501116">
    <property type="component" value="Unassembled WGS sequence"/>
</dbReference>
<reference evidence="3 4" key="1">
    <citation type="journal article" date="2019" name="Int. J. Syst. Evol. Microbiol.">
        <title>The Global Catalogue of Microorganisms (GCM) 10K type strain sequencing project: providing services to taxonomists for standard genome sequencing and annotation.</title>
        <authorList>
            <consortium name="The Broad Institute Genomics Platform"/>
            <consortium name="The Broad Institute Genome Sequencing Center for Infectious Disease"/>
            <person name="Wu L."/>
            <person name="Ma J."/>
        </authorList>
    </citation>
    <scope>NUCLEOTIDE SEQUENCE [LARGE SCALE GENOMIC DNA]</scope>
    <source>
        <strain evidence="3 4">JCM 14545</strain>
    </source>
</reference>
<evidence type="ECO:0000313" key="4">
    <source>
        <dbReference type="Proteomes" id="UP001501116"/>
    </source>
</evidence>
<evidence type="ECO:0000256" key="1">
    <source>
        <dbReference type="SAM" id="MobiDB-lite"/>
    </source>
</evidence>
<keyword evidence="4" id="KW-1185">Reference proteome</keyword>
<gene>
    <name evidence="3" type="ORF">GCM10009754_27790</name>
</gene>
<protein>
    <submittedName>
        <fullName evidence="3">MBL fold metallo-hydrolase</fullName>
    </submittedName>
</protein>
<sequence length="336" mass="35911">MLPPVATPPKLNGAERYPPAGSRAHVQRRGKAEDRVMGSDIKATIRPVGDRVGVYVQQGGWWLSNSGWVSGDDRTLLVDTCATERRTRALLATVNRYTRPGSRDLAVAVTHGDGDHANGAGLIHGLGGEVLATPSAAAEILSGPHLYPEVFDCADWGDIAPPAKITPITSAQTIDLGGITVEVHPVPFVAHTRGDLVVVVPSAKVFFTGDLFCSGSFPTLQEGSLHGWLDALRWLGRFEVHTAIPGHGEPSTQRGHLSLSTSNHLHWLDEVTQPEVCDYDALMDEARRRWPSWGGLERVALNLRAAHAENHGYPLDVPAALAAMTAAAGGRIALAL</sequence>
<dbReference type="Gene3D" id="3.60.15.10">
    <property type="entry name" value="Ribonuclease Z/Hydroxyacylglutathione hydrolase-like"/>
    <property type="match status" value="1"/>
</dbReference>
<evidence type="ECO:0000313" key="3">
    <source>
        <dbReference type="EMBL" id="GAA1956331.1"/>
    </source>
</evidence>
<dbReference type="PANTHER" id="PTHR42951:SF4">
    <property type="entry name" value="ACYL-COENZYME A THIOESTERASE MBLAC2"/>
    <property type="match status" value="1"/>
</dbReference>
<dbReference type="InterPro" id="IPR036866">
    <property type="entry name" value="RibonucZ/Hydroxyglut_hydro"/>
</dbReference>
<dbReference type="Pfam" id="PF00753">
    <property type="entry name" value="Lactamase_B"/>
    <property type="match status" value="1"/>
</dbReference>